<reference evidence="1 2" key="1">
    <citation type="submission" date="2016-05" db="EMBL/GenBank/DDBJ databases">
        <title>First whole genome sequencing of Entamoeba histolytica HM1:IMSS-clone-6.</title>
        <authorList>
            <person name="Mukherjee Avik.K."/>
            <person name="Izumyama S."/>
            <person name="Nakada-Tsukui K."/>
            <person name="Nozaki T."/>
        </authorList>
    </citation>
    <scope>NUCLEOTIDE SEQUENCE [LARGE SCALE GENOMIC DNA]</scope>
    <source>
        <strain evidence="1 2">HM1:IMSS clone 6</strain>
    </source>
</reference>
<dbReference type="VEuPathDB" id="AmoebaDB:EHI_041060"/>
<dbReference type="VEuPathDB" id="AmoebaDB:EHI5A_191520"/>
<dbReference type="VEuPathDB" id="AmoebaDB:EHI8A_182350"/>
<name>A0A5K1UPV0_ENTHI</name>
<gene>
    <name evidence="1" type="ORF">CL6EHI_041060</name>
</gene>
<dbReference type="OMA" id="VIVCCNE"/>
<organism evidence="1 2">
    <name type="scientific">Entamoeba histolytica</name>
    <dbReference type="NCBI Taxonomy" id="5759"/>
    <lineage>
        <taxon>Eukaryota</taxon>
        <taxon>Amoebozoa</taxon>
        <taxon>Evosea</taxon>
        <taxon>Archamoebae</taxon>
        <taxon>Mastigamoebida</taxon>
        <taxon>Entamoebidae</taxon>
        <taxon>Entamoeba</taxon>
    </lineage>
</organism>
<evidence type="ECO:0000313" key="1">
    <source>
        <dbReference type="EMBL" id="GAT98738.1"/>
    </source>
</evidence>
<comment type="caution">
    <text evidence="1">The sequence shown here is derived from an EMBL/GenBank/DDBJ whole genome shotgun (WGS) entry which is preliminary data.</text>
</comment>
<dbReference type="VEuPathDB" id="AmoebaDB:KM1_248500"/>
<accession>A0A5K1UPV0</accession>
<evidence type="ECO:0008006" key="3">
    <source>
        <dbReference type="Google" id="ProtNLM"/>
    </source>
</evidence>
<proteinExistence type="predicted"/>
<dbReference type="VEuPathDB" id="AmoebaDB:EHI7A_158650"/>
<sequence>MTRTLEAIYLSIVIPYINDIRSVKVFQLVNKKCFDSVGMLRINPWFTPQGNYIQWHDAIKEVSLDVMKTKELDQEIQLFRNIQTIQTDLDTIKQRKEIIETYNCIRIKYGIIDSNQFILDSFKEKLVELRVIIKKPICIDFKEFIHLKRIKLISINVKLNLFQFFTEKNQKFDWVYVNLTQNIDLFINQIDDYEIKKFVIETRKLNGINILNKQRLSKKIIVCCNEWIENKEAIVNYQDTFLYSSRKKNMNEAMKLYYPYSIELSWLYNENERVVDLSSFTNIIQIKQQFKPKQQYYYPSSLKMYDGCSLKNIPNSLIYLYLSDVVEFITIPSYIISLKLENVPHWTIADKNCINSLKLITDIDDKLPYEVTKLKNMKVMHLTNCIITNTLTVLTRLNKIRLSQCKISLNSNELPSSLTSIICRNCKTKSCFLPSSLVSLQILGMKSMEETPFYGFIFHNQMKLQQLSNDPGINITNPPTTITYLSIKNYSNNELLNLKNLSLLNVLGISNSSSLTIIIPSKLKELYCFSSIVTIQNPNESLLEGMYFKSCKMINWSSVPKLIKYLLFVPPISLPLNKKDYPNLKFHKTIIPNSQPDLFISQRLPNTINERRPLISKMDIKIIDN</sequence>
<dbReference type="EMBL" id="BDEQ01000001">
    <property type="protein sequence ID" value="GAT98738.1"/>
    <property type="molecule type" value="Genomic_DNA"/>
</dbReference>
<evidence type="ECO:0000313" key="2">
    <source>
        <dbReference type="Proteomes" id="UP000078387"/>
    </source>
</evidence>
<dbReference type="AlphaFoldDB" id="A0A5K1UPV0"/>
<dbReference type="Proteomes" id="UP000078387">
    <property type="component" value="Unassembled WGS sequence"/>
</dbReference>
<protein>
    <recommendedName>
        <fullName evidence="3">Leucine-rich repeat containing protein</fullName>
    </recommendedName>
</protein>